<dbReference type="Proteomes" id="UP000828922">
    <property type="component" value="Linkage Group LG07"/>
</dbReference>
<organism evidence="1 2">
    <name type="scientific">Sphagnum magellanicum</name>
    <dbReference type="NCBI Taxonomy" id="128215"/>
    <lineage>
        <taxon>Eukaryota</taxon>
        <taxon>Viridiplantae</taxon>
        <taxon>Streptophyta</taxon>
        <taxon>Embryophyta</taxon>
        <taxon>Bryophyta</taxon>
        <taxon>Sphagnophytina</taxon>
        <taxon>Sphagnopsida</taxon>
        <taxon>Sphagnales</taxon>
        <taxon>Sphagnaceae</taxon>
        <taxon>Sphagnum</taxon>
    </lineage>
</organism>
<proteinExistence type="predicted"/>
<comment type="caution">
    <text evidence="1">The sequence shown here is derived from an EMBL/GenBank/DDBJ whole genome shotgun (WGS) entry which is preliminary data.</text>
</comment>
<evidence type="ECO:0000313" key="1">
    <source>
        <dbReference type="EMBL" id="KAH9557957.1"/>
    </source>
</evidence>
<keyword evidence="2" id="KW-1185">Reference proteome</keyword>
<gene>
    <name evidence="1" type="ORF">CY35_07G112500</name>
</gene>
<reference evidence="2" key="1">
    <citation type="journal article" date="2022" name="New Phytol.">
        <title>Phylogenomic structure and speciation in an emerging model: the Sphagnum magellanicum complex (Bryophyta).</title>
        <authorList>
            <person name="Shaw A.J."/>
            <person name="Piatkowski B."/>
            <person name="Duffy A.M."/>
            <person name="Aguero B."/>
            <person name="Imwattana K."/>
            <person name="Nieto-Lugilde M."/>
            <person name="Healey A."/>
            <person name="Weston D.J."/>
            <person name="Patel M.N."/>
            <person name="Schmutz J."/>
            <person name="Grimwood J."/>
            <person name="Yavitt J.B."/>
            <person name="Hassel K."/>
            <person name="Stenoien H.K."/>
            <person name="Flatberg K.I."/>
            <person name="Bickford C.P."/>
            <person name="Hicks K.A."/>
        </authorList>
    </citation>
    <scope>NUCLEOTIDE SEQUENCE [LARGE SCALE GENOMIC DNA]</scope>
</reference>
<protein>
    <submittedName>
        <fullName evidence="1">Uncharacterized protein</fullName>
    </submittedName>
</protein>
<sequence>MYKEVVITRVLPSGSLETGSELLILLLFLLTGRSSSREITDPVLEIGGLGFLKTNSLVEGERENIYSVESVTSRGSKNHTLTTEDASVEQLTGNKSVLSGCFKEGSLSHSILGTTKEVNEVEDRQTGCMEKELCILVPSVEFQLKLKRMVVENNAENWVPKASTEDGDLVAMEITEMAEIDCAEVAQTVDSVVIEYGNTKDSGKTKDCSGFDKGSSITDQEDGVGPTHRGGRDRGQMNEGETVTDDLTTAVRQQLRRRAKKKGEPDTSPPGEGESLCNKGKGDGNSKILGTSTQVLEEDFESGVAEAMAVVMKVHGVLEPAADPAASFPGMVGLDTKRECHCCQKPETLRNTIVCDNCESSFHLHCVDLQRKQVAELENWHCLACGLAVGVGCWPLGNTKSGLVRKLADSKISNESDGTRFTENRQLAACCQEALVHGSEGSIATSVNLKAREAHCVRESKDMKQNQGKVDELDAGQPVVLIEGADELCGVNAGRGFIAISAQMKPHARHRAVNPIAKVTTDGKEVGERRCRDFDAMESEENGEGGDNGDKFQSLKVGTVSLISNAVANNYPDEEGLHEKVEPAAKEELACRKGGVSDACNQLSVEHVPVQANNKVDATPSNTVNTIHDVSSKKLPDIAVPSYFLKEDSGKDAELKEKEDTLQMLRSFVAEKHGELGKGWDVVIRRRQGNDRVCDKYFVSPDKQRFRSRLEVVRYLGLVGGKGGPKKRNACVGSRERALVNNSEQTVTKGLKSQIGHGDLPLERLGAIKSWSGELDGPQTLPSGYKSTWHDSETGSLCMCEVVGGEQSRLVFRVTRKSFFPVAKLDGVAVVCADSAKHACDNGFDLADHSTEKDHTRSGSSELSSFVTQKSIDEVQHLQSNIQTRSDPIQRAEALQGMTAPEVIPVGFKPWPLDEIGEFVVEAASPSDAWKLFVQEFMTRIRRSHTATKSLCSHVASKIGQKQDAEVSGNASLVFDHELGNKWCQIPGGADVEMAERSDENKIHGETGMAVHEGMGKNFLEEMWFKRLEARLAKNQFEINQPVVQEVTQVLQGVGNDNIDKCFTEELDNPMSLKEKTAREEVEAAGGDNTRQVNQTLEGISGEILQENVQSELTNSANQEVSLRSYERSPPPTGQPLGKKLPTELVGDLLEAWEFLHRFSELIGQESLPTFEDLEAGLSDMGLVVPSQALAKTDDGNCKFVPKLEDDRAQNKEGLSETGDEGQAGIPKLGEHSSQSGVEEQADMQLILPGKFDTLRPCEGGETGEPVKTGLREQDVEGKRGDESDVMTADGSVQATAEKCTAEANVGETAQVHGKELGRGDGAMMPLDSELDHNVVTVAHAHIPLLKFLLADMQYRVLGDPTGGRCEEPKKRGRPLLNEPVPVIPEFGGDLPVNEVTWPELAHRYLVTLIEVKKSGDPSGLRPEERRRLIRCLQGDGGVLFGAAATVVAVESDAQVLAEAEMELSLRLPNAEKKDKQEALADDEKNRHYPSDEIPPWVKALEPVRTMPTNVGARIRAKVREALDLHPVKWAADILEWSISRDIFKGNASGPTKRAVVQVLAKFYGGSPAKPQRRKTRKPVASPDYLMQCCRIVLRHVADADKGEAFSILIGGPEGHGTGKVRGMVARPLDFRTIDARLAAGAYGGLPEAFAADVRQIWRNVEEVHGSGSDMVELANSLSQLFESLYQKQVLSLIEGDVDTKDKSCNSYGDADHMDRKFLEKDAGNGVEIPEKPGKLLKAPWEDDDTCRVCGVDEDYERIMLCDGCEAEYHTYCLDPPLQKVPEGNWFCPSCVSVKRGFPEATAVVRGEETGVKNAVNGLEGEDGHVPAYGFLDDTLESEGELPRVQTPFVESPAHTLLERIGATDYCHWSLADRVQFLKILCDNALETPQIRAHLEKSLDTASELRTQLRVLSVKRDQALEAEQCQNVHHSGLPNEQIRITSTTPGQSAQAMVVEPLHDVNTDSWAARLRSRSSCSAVAASRNSALPKNLKLEANVKEGVEDSGGNLTGKVLDVYAAGMNHGADKVCLSMETLVIDKPGDEKKPEMFPSTITETSVPFTLQIASDRTKRKHEEEIHNMSNLAPVAVYLQAGDILEGGSDRSNKRLKSGPVADGLELTRAIEDTYADVHMGMKRGEMIQSDQLKASSKVTVQPHPETVKEKFVCEAVPPDETKANNGLPKGLTSQRGRTLTDMESEGMSCALGSHISDLPHVCCREGGKADVLMSCSQLEDFNITEELWVKQFKAGNNLTSEATESARKDLCHKDAELAISPDTLTNRANLAKENVGRGCLLPQCPKQKLGMATQLHDGNEENSEEAERTGIFSQIGSVEDKNSEWLLKQKVADVTLESIRFSKMQNGVDGKQLTSSHGTSALGAVIDGPSDAVTMEMAPRLLDDREDLCHEVGPDSGDLKVGRPDHIGEDPKPTNLSKLQPSLLLEINADSAEKLQDSLHKLDAEIGQLETKLWNMNVRRDHLGTDDLGREYWAFCGSDNQPFLVVAEEGFVIEATGVSTSGRMDGGTVESRKMKFKVGCLEDDGEVKESSGGRKESKGYQWWVYKGEEALDNLVSWLISESKGERSLKVSIHEWRRSVFAKHQHPDEELNEVKLPSSCSISGKEGDKLVHPVMMTTRKPSRIGADIFPRVKATVILEARYGSSGESSSSIKQLNRCECLEPLWRTRSHCQTCHETYESSVELLNHQKTCPIVQSPGTDFQEVETQPLSNKRKWGNSSSGMVINSASSERKTESRPGSSKCTRLSGDNEILKRPHSAERLCMIEEASVFSSRPATRSTGPAREDYQPQMNGSKWITHEEPMDPFFSSGFHGDSQLHNEQVPNIWRGRIESKQKKQGSQGGKRKANKLSSTQVVSKEALAPVDYASMQMSFSSSNSTRDRVLQIGWLADQCPTFAPALHFAPVFDPSLMIQPCYPCMEDVFSTSNDQLSLPLTQPLSPPSGEVEPKEFEIEEPGTVSWNDAQGSGVTCTDPVLANETGDDFGLFPPEAITLLDYKWDYLVNVPPTTCQVNERLDGDIEGYYPSSYANVDNVVLREDSVPSSTAPLGEVQSEGFKQDTSEQSCGPETAMPVGVTGKKPAKKFPVLEAATCPLVGEQKVILRGLQLRLLDIEAAMTKDMLEPARSSPVRRRAWRFLVKSTTCIYQMTKAIILLEQMVKVEFLKKTWCQWSSLSAAARSVTVSSLALKLYALDASITYRIKGKSDQEKQHPTTSGRKGKKKRHLHVKTK</sequence>
<name>A0ACB8HNZ9_9BRYO</name>
<dbReference type="EMBL" id="CM038913">
    <property type="protein sequence ID" value="KAH9557957.1"/>
    <property type="molecule type" value="Genomic_DNA"/>
</dbReference>
<accession>A0ACB8HNZ9</accession>
<evidence type="ECO:0000313" key="2">
    <source>
        <dbReference type="Proteomes" id="UP000828922"/>
    </source>
</evidence>